<dbReference type="AlphaFoldDB" id="A0A6S6QTN2"/>
<feature type="domain" description="Protein FecR C-terminal" evidence="4">
    <location>
        <begin position="252"/>
        <end position="319"/>
    </location>
</feature>
<dbReference type="PANTHER" id="PTHR30273:SF2">
    <property type="entry name" value="PROTEIN FECR"/>
    <property type="match status" value="1"/>
</dbReference>
<keyword evidence="1" id="KW-0472">Membrane</keyword>
<dbReference type="Pfam" id="PF04773">
    <property type="entry name" value="FecR"/>
    <property type="match status" value="1"/>
</dbReference>
<dbReference type="Gene3D" id="3.55.50.30">
    <property type="match status" value="1"/>
</dbReference>
<name>A0A6S6QTN2_9HYPH</name>
<proteinExistence type="predicted"/>
<dbReference type="Pfam" id="PF16220">
    <property type="entry name" value="DUF4880"/>
    <property type="match status" value="1"/>
</dbReference>
<dbReference type="InterPro" id="IPR032508">
    <property type="entry name" value="FecR_C"/>
</dbReference>
<sequence>MTEDLFSRDPDEAALAWFTRLRGKPTSADHAGFERWLNASPAHAAAFRRTEALWASSGDAGLRVAAEEEPKLTAYLDSMDRTRRKRALRQTGAALIAAFAIFSGTMWLERPHLFQDLMADHVTARGERRSVVLADGSTVLLDADTAIDEDFSSSERRVRLHRGTAFFSVAKTGTPFIVETDGGEVRVLGTQFDVRMTGGGSTVTLAEGKVQVDAGPHHAGLKPGEQIRLEGGGLSDVTPADLDAALAWREGRFVFSEARLADVVAEIGRYRGGRIVIADEKLADWIVSGSLPLDDPDEALKSLQSSVGFSMRTIAGRLVVLN</sequence>
<protein>
    <submittedName>
        <fullName evidence="5">FecR protein</fullName>
    </submittedName>
</protein>
<dbReference type="InterPro" id="IPR006860">
    <property type="entry name" value="FecR"/>
</dbReference>
<keyword evidence="6" id="KW-1185">Reference proteome</keyword>
<dbReference type="Gene3D" id="2.60.120.1440">
    <property type="match status" value="1"/>
</dbReference>
<evidence type="ECO:0000313" key="5">
    <source>
        <dbReference type="EMBL" id="BCJ90622.1"/>
    </source>
</evidence>
<accession>A0A6S6QTN2</accession>
<dbReference type="InterPro" id="IPR032623">
    <property type="entry name" value="FecR_N"/>
</dbReference>
<dbReference type="Proteomes" id="UP000515317">
    <property type="component" value="Chromosome"/>
</dbReference>
<feature type="domain" description="FecR N-terminal" evidence="3">
    <location>
        <begin position="12"/>
        <end position="53"/>
    </location>
</feature>
<reference evidence="5 6" key="1">
    <citation type="submission" date="2020-08" db="EMBL/GenBank/DDBJ databases">
        <title>Genome sequence of Rhizobiales bacterium strain IZ6.</title>
        <authorList>
            <person name="Nakai R."/>
            <person name="Naganuma T."/>
        </authorList>
    </citation>
    <scope>NUCLEOTIDE SEQUENCE [LARGE SCALE GENOMIC DNA]</scope>
    <source>
        <strain evidence="5 6">IZ6</strain>
    </source>
</reference>
<dbReference type="PIRSF" id="PIRSF018266">
    <property type="entry name" value="FecR"/>
    <property type="match status" value="1"/>
</dbReference>
<dbReference type="RefSeq" id="WP_222877241.1">
    <property type="nucleotide sequence ID" value="NZ_AP023361.1"/>
</dbReference>
<keyword evidence="1" id="KW-1133">Transmembrane helix</keyword>
<evidence type="ECO:0000259" key="2">
    <source>
        <dbReference type="Pfam" id="PF04773"/>
    </source>
</evidence>
<evidence type="ECO:0000256" key="1">
    <source>
        <dbReference type="SAM" id="Phobius"/>
    </source>
</evidence>
<evidence type="ECO:0000313" key="6">
    <source>
        <dbReference type="Proteomes" id="UP000515317"/>
    </source>
</evidence>
<dbReference type="InterPro" id="IPR012373">
    <property type="entry name" value="Ferrdict_sens_TM"/>
</dbReference>
<feature type="domain" description="FecR protein" evidence="2">
    <location>
        <begin position="120"/>
        <end position="211"/>
    </location>
</feature>
<dbReference type="EMBL" id="AP023361">
    <property type="protein sequence ID" value="BCJ90622.1"/>
    <property type="molecule type" value="Genomic_DNA"/>
</dbReference>
<gene>
    <name evidence="5" type="primary">fecR_2</name>
    <name evidence="5" type="ORF">IZ6_13570</name>
</gene>
<organism evidence="5 6">
    <name type="scientific">Terrihabitans soli</name>
    <dbReference type="NCBI Taxonomy" id="708113"/>
    <lineage>
        <taxon>Bacteria</taxon>
        <taxon>Pseudomonadati</taxon>
        <taxon>Pseudomonadota</taxon>
        <taxon>Alphaproteobacteria</taxon>
        <taxon>Hyphomicrobiales</taxon>
        <taxon>Terrihabitans</taxon>
    </lineage>
</organism>
<dbReference type="KEGG" id="tso:IZ6_13570"/>
<feature type="transmembrane region" description="Helical" evidence="1">
    <location>
        <begin position="87"/>
        <end position="108"/>
    </location>
</feature>
<evidence type="ECO:0000259" key="4">
    <source>
        <dbReference type="Pfam" id="PF16344"/>
    </source>
</evidence>
<evidence type="ECO:0000259" key="3">
    <source>
        <dbReference type="Pfam" id="PF16220"/>
    </source>
</evidence>
<dbReference type="GO" id="GO:0016989">
    <property type="term" value="F:sigma factor antagonist activity"/>
    <property type="evidence" value="ECO:0007669"/>
    <property type="project" value="TreeGrafter"/>
</dbReference>
<dbReference type="Pfam" id="PF16344">
    <property type="entry name" value="FecR_C"/>
    <property type="match status" value="1"/>
</dbReference>
<keyword evidence="1" id="KW-0812">Transmembrane</keyword>
<dbReference type="PANTHER" id="PTHR30273">
    <property type="entry name" value="PERIPLASMIC SIGNAL SENSOR AND SIGMA FACTOR ACTIVATOR FECR-RELATED"/>
    <property type="match status" value="1"/>
</dbReference>